<dbReference type="InterPro" id="IPR011527">
    <property type="entry name" value="ABC1_TM_dom"/>
</dbReference>
<evidence type="ECO:0000256" key="2">
    <source>
        <dbReference type="ARBA" id="ARBA00007577"/>
    </source>
</evidence>
<dbReference type="WBParaSite" id="GPLIN_000258000">
    <property type="protein sequence ID" value="GPLIN_000258000"/>
    <property type="gene ID" value="GPLIN_000258000"/>
</dbReference>
<evidence type="ECO:0000256" key="13">
    <source>
        <dbReference type="ARBA" id="ARBA00034018"/>
    </source>
</evidence>
<dbReference type="SUPFAM" id="SSF90123">
    <property type="entry name" value="ABC transporter transmembrane region"/>
    <property type="match status" value="2"/>
</dbReference>
<evidence type="ECO:0000256" key="6">
    <source>
        <dbReference type="ARBA" id="ARBA00022737"/>
    </source>
</evidence>
<dbReference type="CDD" id="cd18578">
    <property type="entry name" value="ABC_6TM_Pgp_ABCB1_D2_like"/>
    <property type="match status" value="1"/>
</dbReference>
<proteinExistence type="inferred from homology"/>
<feature type="transmembrane region" description="Helical" evidence="15">
    <location>
        <begin position="883"/>
        <end position="901"/>
    </location>
</feature>
<dbReference type="FunFam" id="3.40.50.300:FF:000479">
    <property type="entry name" value="Multidrug resistance protein 1A"/>
    <property type="match status" value="1"/>
</dbReference>
<evidence type="ECO:0000313" key="19">
    <source>
        <dbReference type="WBParaSite" id="GPLIN_000258000"/>
    </source>
</evidence>
<dbReference type="GO" id="GO:0005524">
    <property type="term" value="F:ATP binding"/>
    <property type="evidence" value="ECO:0007669"/>
    <property type="project" value="UniProtKB-KW"/>
</dbReference>
<dbReference type="Gene3D" id="3.40.50.300">
    <property type="entry name" value="P-loop containing nucleotide triphosphate hydrolases"/>
    <property type="match status" value="2"/>
</dbReference>
<feature type="transmembrane region" description="Helical" evidence="15">
    <location>
        <begin position="907"/>
        <end position="926"/>
    </location>
</feature>
<evidence type="ECO:0000256" key="5">
    <source>
        <dbReference type="ARBA" id="ARBA00022692"/>
    </source>
</evidence>
<dbReference type="PANTHER" id="PTHR43394:SF27">
    <property type="entry name" value="ATP-DEPENDENT TRANSLOCASE ABCB1-LIKE"/>
    <property type="match status" value="1"/>
</dbReference>
<keyword evidence="4" id="KW-0813">Transport</keyword>
<dbReference type="InterPro" id="IPR003593">
    <property type="entry name" value="AAA+_ATPase"/>
</dbReference>
<evidence type="ECO:0000259" key="17">
    <source>
        <dbReference type="PROSITE" id="PS50929"/>
    </source>
</evidence>
<evidence type="ECO:0000259" key="16">
    <source>
        <dbReference type="PROSITE" id="PS50893"/>
    </source>
</evidence>
<dbReference type="PROSITE" id="PS50929">
    <property type="entry name" value="ABC_TM1F"/>
    <property type="match status" value="2"/>
</dbReference>
<evidence type="ECO:0000256" key="9">
    <source>
        <dbReference type="ARBA" id="ARBA00022967"/>
    </source>
</evidence>
<keyword evidence="5 15" id="KW-0812">Transmembrane</keyword>
<dbReference type="InterPro" id="IPR017871">
    <property type="entry name" value="ABC_transporter-like_CS"/>
</dbReference>
<evidence type="ECO:0000256" key="4">
    <source>
        <dbReference type="ARBA" id="ARBA00022448"/>
    </source>
</evidence>
<evidence type="ECO:0000256" key="8">
    <source>
        <dbReference type="ARBA" id="ARBA00022840"/>
    </source>
</evidence>
<evidence type="ECO:0000256" key="3">
    <source>
        <dbReference type="ARBA" id="ARBA00012191"/>
    </source>
</evidence>
<evidence type="ECO:0000256" key="10">
    <source>
        <dbReference type="ARBA" id="ARBA00022989"/>
    </source>
</evidence>
<keyword evidence="9" id="KW-1278">Translocase</keyword>
<name>A0A183BPP4_GLOPA</name>
<feature type="transmembrane region" description="Helical" evidence="15">
    <location>
        <begin position="747"/>
        <end position="769"/>
    </location>
</feature>
<feature type="transmembrane region" description="Helical" evidence="15">
    <location>
        <begin position="299"/>
        <end position="322"/>
    </location>
</feature>
<feature type="domain" description="ABC transporter" evidence="16">
    <location>
        <begin position="1081"/>
        <end position="1319"/>
    </location>
</feature>
<accession>A0A183BPP4</accession>
<dbReference type="GO" id="GO:0005743">
    <property type="term" value="C:mitochondrial inner membrane"/>
    <property type="evidence" value="ECO:0007669"/>
    <property type="project" value="TreeGrafter"/>
</dbReference>
<evidence type="ECO:0000313" key="18">
    <source>
        <dbReference type="Proteomes" id="UP000050741"/>
    </source>
</evidence>
<dbReference type="InterPro" id="IPR003439">
    <property type="entry name" value="ABC_transporter-like_ATP-bd"/>
</dbReference>
<dbReference type="EC" id="7.6.2.2" evidence="3"/>
<comment type="similarity">
    <text evidence="2">Belongs to the ABC transporter superfamily. ABCB family. Multidrug resistance exporter (TC 3.A.1.201) subfamily.</text>
</comment>
<feature type="transmembrane region" description="Helical" evidence="15">
    <location>
        <begin position="196"/>
        <end position="215"/>
    </location>
</feature>
<organism evidence="18 19">
    <name type="scientific">Globodera pallida</name>
    <name type="common">Potato cyst nematode worm</name>
    <name type="synonym">Heterodera pallida</name>
    <dbReference type="NCBI Taxonomy" id="36090"/>
    <lineage>
        <taxon>Eukaryota</taxon>
        <taxon>Metazoa</taxon>
        <taxon>Ecdysozoa</taxon>
        <taxon>Nematoda</taxon>
        <taxon>Chromadorea</taxon>
        <taxon>Rhabditida</taxon>
        <taxon>Tylenchina</taxon>
        <taxon>Tylenchomorpha</taxon>
        <taxon>Tylenchoidea</taxon>
        <taxon>Heteroderidae</taxon>
        <taxon>Heteroderinae</taxon>
        <taxon>Globodera</taxon>
    </lineage>
</organism>
<reference evidence="19" key="2">
    <citation type="submission" date="2016-06" db="UniProtKB">
        <authorList>
            <consortium name="WormBaseParasite"/>
        </authorList>
    </citation>
    <scope>IDENTIFICATION</scope>
</reference>
<dbReference type="PROSITE" id="PS50893">
    <property type="entry name" value="ABC_TRANSPORTER_2"/>
    <property type="match status" value="2"/>
</dbReference>
<dbReference type="FunFam" id="3.40.50.300:FF:000916">
    <property type="entry name" value="ABC transporter B family member 9"/>
    <property type="match status" value="1"/>
</dbReference>
<comment type="subcellular location">
    <subcellularLocation>
        <location evidence="1">Membrane</location>
        <topology evidence="1">Multi-pass membrane protein</topology>
    </subcellularLocation>
</comment>
<feature type="domain" description="ABC transmembrane type-1" evidence="17">
    <location>
        <begin position="185"/>
        <end position="363"/>
    </location>
</feature>
<evidence type="ECO:0000256" key="1">
    <source>
        <dbReference type="ARBA" id="ARBA00004141"/>
    </source>
</evidence>
<evidence type="ECO:0000256" key="12">
    <source>
        <dbReference type="ARBA" id="ARBA00023180"/>
    </source>
</evidence>
<dbReference type="PROSITE" id="PS00211">
    <property type="entry name" value="ABC_TRANSPORTER_1"/>
    <property type="match status" value="2"/>
</dbReference>
<feature type="transmembrane region" description="Helical" evidence="15">
    <location>
        <begin position="1019"/>
        <end position="1042"/>
    </location>
</feature>
<dbReference type="GO" id="GO:0008559">
    <property type="term" value="F:ABC-type xenobiotic transporter activity"/>
    <property type="evidence" value="ECO:0007669"/>
    <property type="project" value="UniProtKB-EC"/>
</dbReference>
<feature type="domain" description="ABC transmembrane type-1" evidence="17">
    <location>
        <begin position="749"/>
        <end position="1047"/>
    </location>
</feature>
<dbReference type="GO" id="GO:0016887">
    <property type="term" value="F:ATP hydrolysis activity"/>
    <property type="evidence" value="ECO:0007669"/>
    <property type="project" value="InterPro"/>
</dbReference>
<feature type="transmembrane region" description="Helical" evidence="15">
    <location>
        <begin position="328"/>
        <end position="348"/>
    </location>
</feature>
<feature type="transmembrane region" description="Helical" evidence="15">
    <location>
        <begin position="982"/>
        <end position="1007"/>
    </location>
</feature>
<reference evidence="18" key="1">
    <citation type="submission" date="2014-05" db="EMBL/GenBank/DDBJ databases">
        <title>The genome and life-stage specific transcriptomes of Globodera pallida elucidate key aspects of plant parasitism by a cyst nematode.</title>
        <authorList>
            <person name="Cotton J.A."/>
            <person name="Lilley C.J."/>
            <person name="Jones L.M."/>
            <person name="Kikuchi T."/>
            <person name="Reid A.J."/>
            <person name="Thorpe P."/>
            <person name="Tsai I.J."/>
            <person name="Beasley H."/>
            <person name="Blok V."/>
            <person name="Cock P.J.A."/>
            <person name="Van den Akker S.E."/>
            <person name="Holroyd N."/>
            <person name="Hunt M."/>
            <person name="Mantelin S."/>
            <person name="Naghra H."/>
            <person name="Pain A."/>
            <person name="Palomares-Rius J.E."/>
            <person name="Zarowiecki M."/>
            <person name="Berriman M."/>
            <person name="Jones J.T."/>
            <person name="Urwin P.E."/>
        </authorList>
    </citation>
    <scope>NUCLEOTIDE SEQUENCE [LARGE SCALE GENOMIC DNA]</scope>
    <source>
        <strain evidence="18">Lindley</strain>
    </source>
</reference>
<dbReference type="SMART" id="SM00382">
    <property type="entry name" value="AAA"/>
    <property type="match status" value="2"/>
</dbReference>
<protein>
    <recommendedName>
        <fullName evidence="3">ABC-type xenobiotic transporter</fullName>
        <ecNumber evidence="3">7.6.2.2</ecNumber>
    </recommendedName>
</protein>
<feature type="transmembrane region" description="Helical" evidence="15">
    <location>
        <begin position="115"/>
        <end position="142"/>
    </location>
</feature>
<keyword evidence="18" id="KW-1185">Reference proteome</keyword>
<feature type="region of interest" description="Disordered" evidence="14">
    <location>
        <begin position="26"/>
        <end position="91"/>
    </location>
</feature>
<dbReference type="Gene3D" id="1.20.1560.10">
    <property type="entry name" value="ABC transporter type 1, transmembrane domain"/>
    <property type="match status" value="2"/>
</dbReference>
<dbReference type="CDD" id="cd03249">
    <property type="entry name" value="ABC_MTABC3_MDL1_MDL2"/>
    <property type="match status" value="2"/>
</dbReference>
<feature type="compositionally biased region" description="Acidic residues" evidence="14">
    <location>
        <begin position="37"/>
        <end position="58"/>
    </location>
</feature>
<feature type="transmembrane region" description="Helical" evidence="15">
    <location>
        <begin position="162"/>
        <end position="184"/>
    </location>
</feature>
<feature type="transmembrane region" description="Helical" evidence="15">
    <location>
        <begin position="221"/>
        <end position="242"/>
    </location>
</feature>
<dbReference type="GO" id="GO:0015421">
    <property type="term" value="F:ABC-type oligopeptide transporter activity"/>
    <property type="evidence" value="ECO:0007669"/>
    <property type="project" value="TreeGrafter"/>
</dbReference>
<keyword evidence="10 15" id="KW-1133">Transmembrane helix</keyword>
<dbReference type="Pfam" id="PF00664">
    <property type="entry name" value="ABC_membrane"/>
    <property type="match status" value="2"/>
</dbReference>
<comment type="catalytic activity">
    <reaction evidence="13">
        <text>ATP + H2O + xenobioticSide 1 = ADP + phosphate + xenobioticSide 2.</text>
        <dbReference type="EC" id="7.6.2.2"/>
    </reaction>
</comment>
<dbReference type="CDD" id="cd18577">
    <property type="entry name" value="ABC_6TM_Pgp_ABCB1_D1_like"/>
    <property type="match status" value="1"/>
</dbReference>
<evidence type="ECO:0000256" key="15">
    <source>
        <dbReference type="SAM" id="Phobius"/>
    </source>
</evidence>
<keyword evidence="11 15" id="KW-0472">Membrane</keyword>
<evidence type="ECO:0000256" key="7">
    <source>
        <dbReference type="ARBA" id="ARBA00022741"/>
    </source>
</evidence>
<dbReference type="SUPFAM" id="SSF52540">
    <property type="entry name" value="P-loop containing nucleoside triphosphate hydrolases"/>
    <property type="match status" value="2"/>
</dbReference>
<keyword evidence="7" id="KW-0547">Nucleotide-binding</keyword>
<dbReference type="InterPro" id="IPR039421">
    <property type="entry name" value="Type_1_exporter"/>
</dbReference>
<sequence length="1326" mass="144945">MPSDALPTKKEEFVPPKEELLAPVFCPSSSSVAESEPLVENEAGDVEDVSATDEEDEAQNCREKSSIKRKRRMDSLSNSAKRDASVDVRRKRRPKRDFDSASYGQMLRYADRWDWLLLAVGMCSALFTGAITPIQSLIFRGITDVLMEGQNEYENGTLEQHMDTFCAGMLHYVLLYITLGIVIGMDRIRQGMSDKLAVIFQSSAACVAGILYAFYMSWQMALVMLLVFPFMILAFFGSASAVSRAVRKEMSAYSAAGAVAQEVLAGIRTVAAFNAQPFELMRYKRHLVVGRRVGIRKALMVAFFGGLHLLVMFGSMGVAFWYGTSLALEGRISPGTVFAVFWSVLIGASRIGQALPQMGVIIGAKLAAGEMFAIIDRKPALDCTSSSGIRPNSVKGAVEFSNIHFSYPSRRELKVLNSVCLRIEPGESVALVGHSGCGKSTMVALLMRFYEATKGCLTLDGIPLRDLNVQWLRQTVGLVQQEPVLFATTVEANLRMGREEATPDQMVTACRMANAYGFISKLPQGFNTRVGQGGVQLSGGQKQRLAIARVLIGNPRILLLDEATSALDAESEQLVQEAIDQASSGRTTITIAHRLSTVRNADRIVVFEHGKIVEIGNHEELMRRPDSVYRQLVVAQQIETVKPKAAAVGGEDGALSGDEFDRKMSANAASPRSFAHSHDSESERKMARMSERMRRSMSSVKSAGLTSNAGGEEAAELEELHDELHEMGVQPASPLDILRYAGPEMPMIVVGVLTAFLRGTSWPLFSVIYGRLFMSLSKSIGLLSSDHHPDQLSSLSTNSLISSSAFVGLGVLAGLSTFASGSLLGTVGECLTQRLRLDVFRSILSQDGYFFDNPRHSTGKLAARLATDAPNVQAAIDQRLAEVLQGVVSLIAGIAVAFYFGWNVAPIGLGTSIILVILQSSVSNYLKRRGMRDLEAAEEASKVATESLEYVRTVQALNRQQKAYRTFCEATRTPHRMAITRGLWTSLSFALTASFVSFNFGFTYWLGMLLIRAGHTTPFVLFQVVEALNMASFMIMAAAAYFPEYLRARFSAGLMFAMALLQPRINSLSDDGIKSPIKGRLELKSVAFAYPNGQKQLALDGLSLAAPEGRRIAVVGPSGCGKSTVVQLLERHYDPIGGSIFVDGVDIRQYNIRHLRHSMALVSQEPTLFNLSIRENIVYGLTEAEATEERVLRAAKMANIHQFVETLPQKYETPVGGRGTQLSGGQKQRVAIARAIVRDPRILLLDEATSALDTESEKVVQEALEKAGEGRTCIVIAHRLATVQTADLIVVMREGRVAEMGTHQQLLQLHGLYYGLIRRQATPGTI</sequence>
<feature type="transmembrane region" description="Helical" evidence="15">
    <location>
        <begin position="805"/>
        <end position="827"/>
    </location>
</feature>
<keyword evidence="6" id="KW-0677">Repeat</keyword>
<dbReference type="Pfam" id="PF00005">
    <property type="entry name" value="ABC_tran"/>
    <property type="match status" value="2"/>
</dbReference>
<keyword evidence="8" id="KW-0067">ATP-binding</keyword>
<dbReference type="InterPro" id="IPR036640">
    <property type="entry name" value="ABC1_TM_sf"/>
</dbReference>
<evidence type="ECO:0000256" key="14">
    <source>
        <dbReference type="SAM" id="MobiDB-lite"/>
    </source>
</evidence>
<keyword evidence="12" id="KW-0325">Glycoprotein</keyword>
<dbReference type="PANTHER" id="PTHR43394">
    <property type="entry name" value="ATP-DEPENDENT PERMEASE MDL1, MITOCHONDRIAL"/>
    <property type="match status" value="1"/>
</dbReference>
<dbReference type="GO" id="GO:0090374">
    <property type="term" value="P:oligopeptide export from mitochondrion"/>
    <property type="evidence" value="ECO:0007669"/>
    <property type="project" value="TreeGrafter"/>
</dbReference>
<evidence type="ECO:0000256" key="11">
    <source>
        <dbReference type="ARBA" id="ARBA00023136"/>
    </source>
</evidence>
<dbReference type="Proteomes" id="UP000050741">
    <property type="component" value="Unassembled WGS sequence"/>
</dbReference>
<dbReference type="InterPro" id="IPR027417">
    <property type="entry name" value="P-loop_NTPase"/>
</dbReference>
<feature type="domain" description="ABC transporter" evidence="16">
    <location>
        <begin position="398"/>
        <end position="634"/>
    </location>
</feature>